<keyword evidence="1" id="KW-1133">Transmembrane helix</keyword>
<dbReference type="RefSeq" id="WP_250920329.1">
    <property type="nucleotide sequence ID" value="NZ_JAMQAW010000017.1"/>
</dbReference>
<comment type="caution">
    <text evidence="2">The sequence shown here is derived from an EMBL/GenBank/DDBJ whole genome shotgun (WGS) entry which is preliminary data.</text>
</comment>
<keyword evidence="1" id="KW-0472">Membrane</keyword>
<name>A0ABT0UNS5_9ACTN</name>
<dbReference type="Proteomes" id="UP001431429">
    <property type="component" value="Unassembled WGS sequence"/>
</dbReference>
<organism evidence="2 3">
    <name type="scientific">Streptomyces albipurpureus</name>
    <dbReference type="NCBI Taxonomy" id="2897419"/>
    <lineage>
        <taxon>Bacteria</taxon>
        <taxon>Bacillati</taxon>
        <taxon>Actinomycetota</taxon>
        <taxon>Actinomycetes</taxon>
        <taxon>Kitasatosporales</taxon>
        <taxon>Streptomycetaceae</taxon>
        <taxon>Streptomyces</taxon>
    </lineage>
</organism>
<dbReference type="InterPro" id="IPR008523">
    <property type="entry name" value="DUF805"/>
</dbReference>
<protein>
    <submittedName>
        <fullName evidence="2">DUF805 domain-containing protein</fullName>
    </submittedName>
</protein>
<dbReference type="EMBL" id="JAMQAW010000017">
    <property type="protein sequence ID" value="MCM2389986.1"/>
    <property type="molecule type" value="Genomic_DNA"/>
</dbReference>
<gene>
    <name evidence="2" type="ORF">NBG84_17090</name>
</gene>
<evidence type="ECO:0000313" key="3">
    <source>
        <dbReference type="Proteomes" id="UP001431429"/>
    </source>
</evidence>
<accession>A0ABT0UNS5</accession>
<evidence type="ECO:0000256" key="1">
    <source>
        <dbReference type="SAM" id="Phobius"/>
    </source>
</evidence>
<sequence length="118" mass="13522">MNWYLDVVKKYAEFSGRARRKEYWMFFLFNAIISLVLVLVDLALSTYPIITGIYVLALFLPNLGLVVRRLHDTDRSGWWILIGLVPIVGGIAMFVFSVLEGQPHDNKYGPNPKAIQSY</sequence>
<dbReference type="PANTHER" id="PTHR34980">
    <property type="entry name" value="INNER MEMBRANE PROTEIN-RELATED-RELATED"/>
    <property type="match status" value="1"/>
</dbReference>
<evidence type="ECO:0000313" key="2">
    <source>
        <dbReference type="EMBL" id="MCM2389986.1"/>
    </source>
</evidence>
<feature type="transmembrane region" description="Helical" evidence="1">
    <location>
        <begin position="78"/>
        <end position="99"/>
    </location>
</feature>
<dbReference type="PANTHER" id="PTHR34980:SF2">
    <property type="entry name" value="INNER MEMBRANE PROTEIN YHAH-RELATED"/>
    <property type="match status" value="1"/>
</dbReference>
<proteinExistence type="predicted"/>
<keyword evidence="1" id="KW-0812">Transmembrane</keyword>
<feature type="transmembrane region" description="Helical" evidence="1">
    <location>
        <begin position="46"/>
        <end position="66"/>
    </location>
</feature>
<reference evidence="2" key="1">
    <citation type="submission" date="2022-06" db="EMBL/GenBank/DDBJ databases">
        <title>Genome public.</title>
        <authorList>
            <person name="Sun Q."/>
        </authorList>
    </citation>
    <scope>NUCLEOTIDE SEQUENCE</scope>
    <source>
        <strain evidence="2">CWNU-1</strain>
    </source>
</reference>
<feature type="transmembrane region" description="Helical" evidence="1">
    <location>
        <begin position="23"/>
        <end position="40"/>
    </location>
</feature>
<keyword evidence="3" id="KW-1185">Reference proteome</keyword>
<dbReference type="Pfam" id="PF05656">
    <property type="entry name" value="DUF805"/>
    <property type="match status" value="1"/>
</dbReference>